<feature type="compositionally biased region" description="Basic and acidic residues" evidence="4">
    <location>
        <begin position="705"/>
        <end position="751"/>
    </location>
</feature>
<comment type="caution">
    <text evidence="5">The sequence shown here is derived from an EMBL/GenBank/DDBJ whole genome shotgun (WGS) entry which is preliminary data.</text>
</comment>
<evidence type="ECO:0000256" key="1">
    <source>
        <dbReference type="ARBA" id="ARBA00004123"/>
    </source>
</evidence>
<keyword evidence="2" id="KW-0539">Nucleus</keyword>
<protein>
    <recommendedName>
        <fullName evidence="7">GCF C-terminal domain-containing protein</fullName>
    </recommendedName>
</protein>
<dbReference type="Pfam" id="PF15458">
    <property type="entry name" value="NTR2"/>
    <property type="match status" value="1"/>
</dbReference>
<dbReference type="PANTHER" id="PTHR12214">
    <property type="entry name" value="GC-RICH SEQUENCE DNA-BINDING FACTOR"/>
    <property type="match status" value="1"/>
</dbReference>
<feature type="region of interest" description="Disordered" evidence="4">
    <location>
        <begin position="663"/>
        <end position="807"/>
    </location>
</feature>
<feature type="coiled-coil region" evidence="3">
    <location>
        <begin position="310"/>
        <end position="362"/>
    </location>
</feature>
<gene>
    <name evidence="5" type="ORF">E3P99_02191</name>
</gene>
<feature type="region of interest" description="Disordered" evidence="4">
    <location>
        <begin position="1"/>
        <end position="129"/>
    </location>
</feature>
<accession>A0A4T0FNY0</accession>
<dbReference type="GO" id="GO:0000390">
    <property type="term" value="P:spliceosomal complex disassembly"/>
    <property type="evidence" value="ECO:0007669"/>
    <property type="project" value="InterPro"/>
</dbReference>
<feature type="region of interest" description="Disordered" evidence="4">
    <location>
        <begin position="230"/>
        <end position="252"/>
    </location>
</feature>
<feature type="compositionally biased region" description="Low complexity" evidence="4">
    <location>
        <begin position="74"/>
        <end position="84"/>
    </location>
</feature>
<evidence type="ECO:0000313" key="6">
    <source>
        <dbReference type="Proteomes" id="UP000310189"/>
    </source>
</evidence>
<keyword evidence="6" id="KW-1185">Reference proteome</keyword>
<evidence type="ECO:0000256" key="2">
    <source>
        <dbReference type="ARBA" id="ARBA00023242"/>
    </source>
</evidence>
<dbReference type="InterPro" id="IPR028211">
    <property type="entry name" value="Ntr2"/>
</dbReference>
<proteinExistence type="predicted"/>
<dbReference type="GO" id="GO:0071008">
    <property type="term" value="C:U2-type post-mRNA release spliceosomal complex"/>
    <property type="evidence" value="ECO:0007669"/>
    <property type="project" value="InterPro"/>
</dbReference>
<evidence type="ECO:0000313" key="5">
    <source>
        <dbReference type="EMBL" id="TIA89234.1"/>
    </source>
</evidence>
<dbReference type="EMBL" id="SPNW01000029">
    <property type="protein sequence ID" value="TIA89234.1"/>
    <property type="molecule type" value="Genomic_DNA"/>
</dbReference>
<feature type="compositionally biased region" description="Basic and acidic residues" evidence="4">
    <location>
        <begin position="679"/>
        <end position="698"/>
    </location>
</feature>
<sequence>MGDEIIFKKRSGKGGGTSRRKDKDEDTTQAPETSVAAAAEGVESSESSTPTLSFKEKQKARRQPRRSNLSFGGAASAEEASETSFKPKKSLISQSISNRLPESVGDGSSTQSYSQSALQDLKASTPTRNDIEISVTDDMDIGEDGYSDIARRIYGTAIEDNKGAIPTPATIDAAKKKRHGGQSIESDYLSLDGRGSGSQALTLAQGTGIESRLQHEDDVFEDDAMGAYTGADESIHLTNQAEKDATRRRRKEQGEMIDEVMDEASDEEQQAWEKAQAKRAMAGKYDEKDEKDDEVYIPAPIPDTTPLPSLNGAIKRLQNLRVENEQQHAEKRKFSEHAQKELVELSQNEAEIKKQVEEVELRRSFFDDLRTWGDELASFLDEKEPELVKIEKRHEEILTERMALLNRRRAGGEVSLDLAPAEQHDYDIAKRGVKDDVKRLFEDVKAPEFKDPSAVLMEKFGEWRKQFGDDYLRAWAPLGMVSVWEFWVRVEMVGWDALRDSNKSIMGLKAYEFCHSYAASKDNDEEHMQTEDEEAKLSMDRECIPHLLSTIIIPHLMTHFSNGGYDAYSVEETQHALDLVDMVEGGLSGLDDEKLEMLIMTLVQVVTSSINEVSSNVNTLAAQTLLRNASSWRRIPASVKQQTEYESNMQQLRELLMGRDESAAPMPKNAEGGSVSPQENERTQRRRLKDLSKSDKSTAKLLKKREKEFKSAEKHLRKAEKAEVKAAKKIDKTTKAQLKANEKKTAAEAKLNKANANSENAKKGLDQAKDTHSRRKTELDNATRQRDSARGERTQVEKELGSVKPTV</sequence>
<dbReference type="OrthoDB" id="429427at2759"/>
<dbReference type="Proteomes" id="UP000310189">
    <property type="component" value="Unassembled WGS sequence"/>
</dbReference>
<keyword evidence="3" id="KW-0175">Coiled coil</keyword>
<dbReference type="PANTHER" id="PTHR12214:SF0">
    <property type="entry name" value="LD29489P"/>
    <property type="match status" value="1"/>
</dbReference>
<evidence type="ECO:0000256" key="4">
    <source>
        <dbReference type="SAM" id="MobiDB-lite"/>
    </source>
</evidence>
<dbReference type="GO" id="GO:0003677">
    <property type="term" value="F:DNA binding"/>
    <property type="evidence" value="ECO:0007669"/>
    <property type="project" value="InterPro"/>
</dbReference>
<feature type="compositionally biased region" description="Basic and acidic residues" evidence="4">
    <location>
        <begin position="760"/>
        <end position="801"/>
    </location>
</feature>
<reference evidence="5 6" key="1">
    <citation type="submission" date="2019-03" db="EMBL/GenBank/DDBJ databases">
        <title>Sequencing 23 genomes of Wallemia ichthyophaga.</title>
        <authorList>
            <person name="Gostincar C."/>
        </authorList>
    </citation>
    <scope>NUCLEOTIDE SEQUENCE [LARGE SCALE GENOMIC DNA]</scope>
    <source>
        <strain evidence="5 6">EXF-5753</strain>
    </source>
</reference>
<evidence type="ECO:0000256" key="3">
    <source>
        <dbReference type="SAM" id="Coils"/>
    </source>
</evidence>
<dbReference type="AlphaFoldDB" id="A0A4T0FNY0"/>
<dbReference type="InterPro" id="IPR012890">
    <property type="entry name" value="GCFC2-like"/>
</dbReference>
<name>A0A4T0FNY0_9BASI</name>
<feature type="compositionally biased region" description="Polar residues" evidence="4">
    <location>
        <begin position="91"/>
        <end position="128"/>
    </location>
</feature>
<comment type="subcellular location">
    <subcellularLocation>
        <location evidence="1">Nucleus</location>
    </subcellularLocation>
</comment>
<organism evidence="5 6">
    <name type="scientific">Wallemia hederae</name>
    <dbReference type="NCBI Taxonomy" id="1540922"/>
    <lineage>
        <taxon>Eukaryota</taxon>
        <taxon>Fungi</taxon>
        <taxon>Dikarya</taxon>
        <taxon>Basidiomycota</taxon>
        <taxon>Wallemiomycotina</taxon>
        <taxon>Wallemiomycetes</taxon>
        <taxon>Wallemiales</taxon>
        <taxon>Wallemiaceae</taxon>
        <taxon>Wallemia</taxon>
    </lineage>
</organism>
<evidence type="ECO:0008006" key="7">
    <source>
        <dbReference type="Google" id="ProtNLM"/>
    </source>
</evidence>
<feature type="compositionally biased region" description="Low complexity" evidence="4">
    <location>
        <begin position="32"/>
        <end position="49"/>
    </location>
</feature>